<evidence type="ECO:0000313" key="3">
    <source>
        <dbReference type="EMBL" id="RHZ65986.1"/>
    </source>
</evidence>
<evidence type="ECO:0000256" key="2">
    <source>
        <dbReference type="SAM" id="SignalP"/>
    </source>
</evidence>
<feature type="signal peptide" evidence="2">
    <location>
        <begin position="1"/>
        <end position="17"/>
    </location>
</feature>
<feature type="region of interest" description="Disordered" evidence="1">
    <location>
        <begin position="295"/>
        <end position="314"/>
    </location>
</feature>
<organism evidence="3 4">
    <name type="scientific">Aspergillus thermomutatus</name>
    <name type="common">Neosartorya pseudofischeri</name>
    <dbReference type="NCBI Taxonomy" id="41047"/>
    <lineage>
        <taxon>Eukaryota</taxon>
        <taxon>Fungi</taxon>
        <taxon>Dikarya</taxon>
        <taxon>Ascomycota</taxon>
        <taxon>Pezizomycotina</taxon>
        <taxon>Eurotiomycetes</taxon>
        <taxon>Eurotiomycetidae</taxon>
        <taxon>Eurotiales</taxon>
        <taxon>Aspergillaceae</taxon>
        <taxon>Aspergillus</taxon>
        <taxon>Aspergillus subgen. Fumigati</taxon>
    </lineage>
</organism>
<feature type="compositionally biased region" description="Acidic residues" evidence="1">
    <location>
        <begin position="302"/>
        <end position="314"/>
    </location>
</feature>
<dbReference type="STRING" id="41047.A0A397HWP5"/>
<feature type="chain" id="PRO_5017202156" evidence="2">
    <location>
        <begin position="18"/>
        <end position="314"/>
    </location>
</feature>
<dbReference type="EMBL" id="NKHU02000014">
    <property type="protein sequence ID" value="RHZ65986.1"/>
    <property type="molecule type" value="Genomic_DNA"/>
</dbReference>
<evidence type="ECO:0000313" key="4">
    <source>
        <dbReference type="Proteomes" id="UP000215305"/>
    </source>
</evidence>
<accession>A0A397HWP5</accession>
<dbReference type="RefSeq" id="XP_026618086.1">
    <property type="nucleotide sequence ID" value="XM_026762783.1"/>
</dbReference>
<dbReference type="GeneID" id="38131138"/>
<dbReference type="OrthoDB" id="4364812at2759"/>
<dbReference type="VEuPathDB" id="FungiDB:CDV56_109164"/>
<dbReference type="AlphaFoldDB" id="A0A397HWP5"/>
<sequence length="314" mass="35508">MKLNAILLFSLFGLGLATPVTTDDHLAARGDNADLNNDGSFIPHPKCDANGQCPQYFGCRNGYCYCLPYHPYRDQLKQRRIHKASDLTPDDREKLDRLRQPAAERVAGGVVWLRTCYEPSTDAAFSAISVRLNQQLLSPLNDASLYDFGADWYKIFLRMPQLLEHFGSAEEYKESVQEALRQGMEWEAEDPAQAEEEGYDPEEDGLPWPMFYAEYHRALVIGRIHIVDKKTLASEGRDAGKVLIVFYDECGRVVRSARADEWYAADITYLDNCYLDEHGCWVNGRIGKDYDWGGPLGPPYGEDGEDEADESGDE</sequence>
<keyword evidence="4" id="KW-1185">Reference proteome</keyword>
<proteinExistence type="predicted"/>
<keyword evidence="2" id="KW-0732">Signal</keyword>
<evidence type="ECO:0000256" key="1">
    <source>
        <dbReference type="SAM" id="MobiDB-lite"/>
    </source>
</evidence>
<dbReference type="Proteomes" id="UP000215305">
    <property type="component" value="Unassembled WGS sequence"/>
</dbReference>
<comment type="caution">
    <text evidence="3">The sequence shown here is derived from an EMBL/GenBank/DDBJ whole genome shotgun (WGS) entry which is preliminary data.</text>
</comment>
<name>A0A397HWP5_ASPTH</name>
<reference evidence="3" key="1">
    <citation type="submission" date="2018-08" db="EMBL/GenBank/DDBJ databases">
        <title>Draft genome sequence of azole-resistant Aspergillus thermomutatus (Neosartorya pseudofischeri) strain HMR AF 39, isolated from a human nasal aspirate.</title>
        <authorList>
            <person name="Parent-Michaud M."/>
            <person name="Dufresne P.J."/>
            <person name="Fournier E."/>
            <person name="Martineau C."/>
            <person name="Moreira S."/>
            <person name="Perkins V."/>
            <person name="De Repentigny L."/>
            <person name="Dufresne S.F."/>
        </authorList>
    </citation>
    <scope>NUCLEOTIDE SEQUENCE [LARGE SCALE GENOMIC DNA]</scope>
    <source>
        <strain evidence="3">HMR AF 39</strain>
    </source>
</reference>
<gene>
    <name evidence="3" type="ORF">CDV56_109164</name>
</gene>
<protein>
    <submittedName>
        <fullName evidence="3">Uncharacterized protein</fullName>
    </submittedName>
</protein>